<evidence type="ECO:0000256" key="13">
    <source>
        <dbReference type="ARBA" id="ARBA00023136"/>
    </source>
</evidence>
<protein>
    <recommendedName>
        <fullName evidence="5">Signal peptidase complex catalytic subunit SEC11</fullName>
        <ecNumber evidence="4">3.4.21.89</ecNumber>
    </recommendedName>
    <alternativeName>
        <fullName evidence="14">Signal peptidase I</fullName>
    </alternativeName>
    <alternativeName>
        <fullName evidence="6">Signal peptidase complex catalytic subunit sec11</fullName>
    </alternativeName>
</protein>
<keyword evidence="8 17" id="KW-0812">Transmembrane</keyword>
<comment type="similarity">
    <text evidence="3">Belongs to the peptidase S26B family.</text>
</comment>
<dbReference type="PROSITE" id="PS00501">
    <property type="entry name" value="SPASE_I_1"/>
    <property type="match status" value="1"/>
</dbReference>
<evidence type="ECO:0000256" key="4">
    <source>
        <dbReference type="ARBA" id="ARBA00013208"/>
    </source>
</evidence>
<feature type="transmembrane region" description="Helical" evidence="17">
    <location>
        <begin position="21"/>
        <end position="41"/>
    </location>
</feature>
<dbReference type="PANTHER" id="PTHR10806:SF6">
    <property type="entry name" value="SIGNAL PEPTIDASE COMPLEX CATALYTIC SUBUNIT SEC11"/>
    <property type="match status" value="1"/>
</dbReference>
<keyword evidence="10" id="KW-0256">Endoplasmic reticulum</keyword>
<dbReference type="GO" id="GO:0005787">
    <property type="term" value="C:signal peptidase complex"/>
    <property type="evidence" value="ECO:0007669"/>
    <property type="project" value="UniProtKB-ARBA"/>
</dbReference>
<evidence type="ECO:0000256" key="6">
    <source>
        <dbReference type="ARBA" id="ARBA00021755"/>
    </source>
</evidence>
<dbReference type="Pfam" id="PF00717">
    <property type="entry name" value="Peptidase_S24"/>
    <property type="match status" value="1"/>
</dbReference>
<evidence type="ECO:0000256" key="7">
    <source>
        <dbReference type="ARBA" id="ARBA00022670"/>
    </source>
</evidence>
<dbReference type="InterPro" id="IPR001733">
    <property type="entry name" value="Peptidase_S26B"/>
</dbReference>
<accession>A0A9N9DAS7</accession>
<dbReference type="PANTHER" id="PTHR10806">
    <property type="entry name" value="SIGNAL PEPTIDASE COMPLEX CATALYTIC SUBUNIT SEC11"/>
    <property type="match status" value="1"/>
</dbReference>
<organism evidence="19 20">
    <name type="scientific">Paraglomus brasilianum</name>
    <dbReference type="NCBI Taxonomy" id="144538"/>
    <lineage>
        <taxon>Eukaryota</taxon>
        <taxon>Fungi</taxon>
        <taxon>Fungi incertae sedis</taxon>
        <taxon>Mucoromycota</taxon>
        <taxon>Glomeromycotina</taxon>
        <taxon>Glomeromycetes</taxon>
        <taxon>Paraglomerales</taxon>
        <taxon>Paraglomeraceae</taxon>
        <taxon>Paraglomus</taxon>
    </lineage>
</organism>
<keyword evidence="7" id="KW-0645">Protease</keyword>
<evidence type="ECO:0000256" key="1">
    <source>
        <dbReference type="ARBA" id="ARBA00000677"/>
    </source>
</evidence>
<dbReference type="EC" id="3.4.21.89" evidence="4"/>
<comment type="caution">
    <text evidence="19">The sequence shown here is derived from an EMBL/GenBank/DDBJ whole genome shotgun (WGS) entry which is preliminary data.</text>
</comment>
<evidence type="ECO:0000313" key="19">
    <source>
        <dbReference type="EMBL" id="CAG8628376.1"/>
    </source>
</evidence>
<evidence type="ECO:0000256" key="2">
    <source>
        <dbReference type="ARBA" id="ARBA00004648"/>
    </source>
</evidence>
<dbReference type="AlphaFoldDB" id="A0A9N9DAS7"/>
<evidence type="ECO:0000313" key="20">
    <source>
        <dbReference type="Proteomes" id="UP000789739"/>
    </source>
</evidence>
<keyword evidence="9" id="KW-0378">Hydrolase</keyword>
<feature type="domain" description="Peptidase S24/S26A/S26B/S26C" evidence="18">
    <location>
        <begin position="41"/>
        <end position="101"/>
    </location>
</feature>
<evidence type="ECO:0000256" key="11">
    <source>
        <dbReference type="ARBA" id="ARBA00022968"/>
    </source>
</evidence>
<evidence type="ECO:0000256" key="14">
    <source>
        <dbReference type="ARBA" id="ARBA00033305"/>
    </source>
</evidence>
<dbReference type="GO" id="GO:0004252">
    <property type="term" value="F:serine-type endopeptidase activity"/>
    <property type="evidence" value="ECO:0007669"/>
    <property type="project" value="InterPro"/>
</dbReference>
<reference evidence="19" key="1">
    <citation type="submission" date="2021-06" db="EMBL/GenBank/DDBJ databases">
        <authorList>
            <person name="Kallberg Y."/>
            <person name="Tangrot J."/>
            <person name="Rosling A."/>
        </authorList>
    </citation>
    <scope>NUCLEOTIDE SEQUENCE</scope>
    <source>
        <strain evidence="19">BR232B</strain>
    </source>
</reference>
<comment type="subunit">
    <text evidence="16">Component of the signal peptidase complex (SPC) composed of a catalytic subunit SEC11 and three accessory subunits SPC1, SPC2 and SPC3. The complex induces a local thinning of the ER membrane which is used to measure the length of the signal peptide (SP) h-region of protein substrates. This ensures the selectivity of the complex towards h-regions shorter than 18-20 amino acids. SPC associates with the translocon complex.</text>
</comment>
<evidence type="ECO:0000256" key="5">
    <source>
        <dbReference type="ARBA" id="ARBA00019685"/>
    </source>
</evidence>
<evidence type="ECO:0000256" key="8">
    <source>
        <dbReference type="ARBA" id="ARBA00022692"/>
    </source>
</evidence>
<evidence type="ECO:0000256" key="10">
    <source>
        <dbReference type="ARBA" id="ARBA00022824"/>
    </source>
</evidence>
<evidence type="ECO:0000256" key="17">
    <source>
        <dbReference type="SAM" id="Phobius"/>
    </source>
</evidence>
<dbReference type="EMBL" id="CAJVPI010001842">
    <property type="protein sequence ID" value="CAG8628376.1"/>
    <property type="molecule type" value="Genomic_DNA"/>
</dbReference>
<dbReference type="InterPro" id="IPR015927">
    <property type="entry name" value="Peptidase_S24_S26A/B/C"/>
</dbReference>
<name>A0A9N9DAS7_9GLOM</name>
<proteinExistence type="inferred from homology"/>
<dbReference type="SUPFAM" id="SSF51306">
    <property type="entry name" value="LexA/Signal peptidase"/>
    <property type="match status" value="1"/>
</dbReference>
<comment type="subcellular location">
    <subcellularLocation>
        <location evidence="2">Endoplasmic reticulum membrane</location>
        <topology evidence="2">Single-pass type II membrane protein</topology>
    </subcellularLocation>
</comment>
<dbReference type="InterPro" id="IPR036286">
    <property type="entry name" value="LexA/Signal_pep-like_sf"/>
</dbReference>
<keyword evidence="13 17" id="KW-0472">Membrane</keyword>
<comment type="catalytic activity">
    <reaction evidence="1">
        <text>Cleavage of hydrophobic, N-terminal signal or leader sequences from secreted and periplasmic proteins.</text>
        <dbReference type="EC" id="3.4.21.89"/>
    </reaction>
</comment>
<evidence type="ECO:0000256" key="9">
    <source>
        <dbReference type="ARBA" id="ARBA00022801"/>
    </source>
</evidence>
<sequence>MFEDEIATLRRMSKRQILMQLLNFLMIIASALMVWKGLALYTNSESPIVVVLSGSMEPAFYRGDLLFLGMPDEPLRVGDICVFKIPGRDVPIVHRVIKLHDELSMGTSGGDEV</sequence>
<evidence type="ECO:0000256" key="16">
    <source>
        <dbReference type="ARBA" id="ARBA00047037"/>
    </source>
</evidence>
<gene>
    <name evidence="19" type="ORF">PBRASI_LOCUS9110</name>
</gene>
<keyword evidence="12 17" id="KW-1133">Transmembrane helix</keyword>
<evidence type="ECO:0000256" key="3">
    <source>
        <dbReference type="ARBA" id="ARBA00011035"/>
    </source>
</evidence>
<keyword evidence="20" id="KW-1185">Reference proteome</keyword>
<dbReference type="GO" id="GO:0006465">
    <property type="term" value="P:signal peptide processing"/>
    <property type="evidence" value="ECO:0007669"/>
    <property type="project" value="InterPro"/>
</dbReference>
<comment type="function">
    <text evidence="15">Catalytic component of the signal peptidase complex (SPC) which catalyzes the cleavage of N-terminal signal sequences from nascent proteins as they are translocated into the lumen of the endoplasmic reticulum. Specifically cleaves N-terminal signal peptides that contain a hydrophobic alpha-helix (h-region) shorter than 18-20 amino acids.</text>
</comment>
<evidence type="ECO:0000259" key="18">
    <source>
        <dbReference type="Pfam" id="PF00717"/>
    </source>
</evidence>
<evidence type="ECO:0000256" key="15">
    <source>
        <dbReference type="ARBA" id="ARBA00045533"/>
    </source>
</evidence>
<evidence type="ECO:0000256" key="12">
    <source>
        <dbReference type="ARBA" id="ARBA00022989"/>
    </source>
</evidence>
<dbReference type="NCBIfam" id="TIGR02228">
    <property type="entry name" value="sigpep_I_arch"/>
    <property type="match status" value="1"/>
</dbReference>
<dbReference type="OrthoDB" id="10257561at2759"/>
<dbReference type="InterPro" id="IPR019756">
    <property type="entry name" value="Pept_S26A_signal_pept_1_Ser-AS"/>
</dbReference>
<dbReference type="InterPro" id="IPR019533">
    <property type="entry name" value="Peptidase_S26"/>
</dbReference>
<dbReference type="GO" id="GO:0009003">
    <property type="term" value="F:signal peptidase activity"/>
    <property type="evidence" value="ECO:0007669"/>
    <property type="project" value="UniProtKB-EC"/>
</dbReference>
<dbReference type="Proteomes" id="UP000789739">
    <property type="component" value="Unassembled WGS sequence"/>
</dbReference>
<keyword evidence="11" id="KW-0735">Signal-anchor</keyword>
<dbReference type="CDD" id="cd06530">
    <property type="entry name" value="S26_SPase_I"/>
    <property type="match status" value="1"/>
</dbReference>